<dbReference type="Proteomes" id="UP000092993">
    <property type="component" value="Unassembled WGS sequence"/>
</dbReference>
<sequence>MRRLREDDRLHRIAFCAGVPAKNNVSVAAIGTEWSHMYVCSVHRARGSCVRQVIQVKSVRPVARVEAVRGIVWDEEAKRWEKSYVDWSV</sequence>
<comment type="caution">
    <text evidence="1">The sequence shown here is derived from an EMBL/GenBank/DDBJ whole genome shotgun (WGS) entry which is preliminary data.</text>
</comment>
<accession>A0A1C7LRG3</accession>
<keyword evidence="2" id="KW-1185">Reference proteome</keyword>
<evidence type="ECO:0000313" key="1">
    <source>
        <dbReference type="EMBL" id="OBZ66766.1"/>
    </source>
</evidence>
<organism evidence="1 2">
    <name type="scientific">Grifola frondosa</name>
    <name type="common">Maitake</name>
    <name type="synonym">Polyporus frondosus</name>
    <dbReference type="NCBI Taxonomy" id="5627"/>
    <lineage>
        <taxon>Eukaryota</taxon>
        <taxon>Fungi</taxon>
        <taxon>Dikarya</taxon>
        <taxon>Basidiomycota</taxon>
        <taxon>Agaricomycotina</taxon>
        <taxon>Agaricomycetes</taxon>
        <taxon>Polyporales</taxon>
        <taxon>Grifolaceae</taxon>
        <taxon>Grifola</taxon>
    </lineage>
</organism>
<gene>
    <name evidence="1" type="ORF">A0H81_13073</name>
</gene>
<proteinExistence type="predicted"/>
<evidence type="ECO:0000313" key="2">
    <source>
        <dbReference type="Proteomes" id="UP000092993"/>
    </source>
</evidence>
<reference evidence="1 2" key="1">
    <citation type="submission" date="2016-03" db="EMBL/GenBank/DDBJ databases">
        <title>Whole genome sequencing of Grifola frondosa 9006-11.</title>
        <authorList>
            <person name="Min B."/>
            <person name="Park H."/>
            <person name="Kim J.-G."/>
            <person name="Cho H."/>
            <person name="Oh Y.-L."/>
            <person name="Kong W.-S."/>
            <person name="Choi I.-G."/>
        </authorList>
    </citation>
    <scope>NUCLEOTIDE SEQUENCE [LARGE SCALE GENOMIC DNA]</scope>
    <source>
        <strain evidence="1 2">9006-11</strain>
    </source>
</reference>
<name>A0A1C7LRG3_GRIFR</name>
<protein>
    <submittedName>
        <fullName evidence="1">Uncharacterized protein</fullName>
    </submittedName>
</protein>
<dbReference type="AlphaFoldDB" id="A0A1C7LRG3"/>
<dbReference type="EMBL" id="LUGG01000027">
    <property type="protein sequence ID" value="OBZ66766.1"/>
    <property type="molecule type" value="Genomic_DNA"/>
</dbReference>